<gene>
    <name evidence="1" type="ORF">EK21DRAFT_119053</name>
</gene>
<comment type="caution">
    <text evidence="1">The sequence shown here is derived from an EMBL/GenBank/DDBJ whole genome shotgun (WGS) entry which is preliminary data.</text>
</comment>
<dbReference type="Proteomes" id="UP000799777">
    <property type="component" value="Unassembled WGS sequence"/>
</dbReference>
<protein>
    <submittedName>
        <fullName evidence="1">Uncharacterized protein</fullName>
    </submittedName>
</protein>
<accession>A0A9P4GX74</accession>
<evidence type="ECO:0000313" key="1">
    <source>
        <dbReference type="EMBL" id="KAF2023150.1"/>
    </source>
</evidence>
<keyword evidence="2" id="KW-1185">Reference proteome</keyword>
<sequence length="57" mass="6244">MSPYLGGKAATDDAKWAPDMDAVRANDTSAASNTIAREPEERWEMESIGARSTAWAW</sequence>
<name>A0A9P4GX74_9PLEO</name>
<organism evidence="1 2">
    <name type="scientific">Setomelanomma holmii</name>
    <dbReference type="NCBI Taxonomy" id="210430"/>
    <lineage>
        <taxon>Eukaryota</taxon>
        <taxon>Fungi</taxon>
        <taxon>Dikarya</taxon>
        <taxon>Ascomycota</taxon>
        <taxon>Pezizomycotina</taxon>
        <taxon>Dothideomycetes</taxon>
        <taxon>Pleosporomycetidae</taxon>
        <taxon>Pleosporales</taxon>
        <taxon>Pleosporineae</taxon>
        <taxon>Phaeosphaeriaceae</taxon>
        <taxon>Setomelanomma</taxon>
    </lineage>
</organism>
<reference evidence="1" key="1">
    <citation type="journal article" date="2020" name="Stud. Mycol.">
        <title>101 Dothideomycetes genomes: a test case for predicting lifestyles and emergence of pathogens.</title>
        <authorList>
            <person name="Haridas S."/>
            <person name="Albert R."/>
            <person name="Binder M."/>
            <person name="Bloem J."/>
            <person name="Labutti K."/>
            <person name="Salamov A."/>
            <person name="Andreopoulos B."/>
            <person name="Baker S."/>
            <person name="Barry K."/>
            <person name="Bills G."/>
            <person name="Bluhm B."/>
            <person name="Cannon C."/>
            <person name="Castanera R."/>
            <person name="Culley D."/>
            <person name="Daum C."/>
            <person name="Ezra D."/>
            <person name="Gonzalez J."/>
            <person name="Henrissat B."/>
            <person name="Kuo A."/>
            <person name="Liang C."/>
            <person name="Lipzen A."/>
            <person name="Lutzoni F."/>
            <person name="Magnuson J."/>
            <person name="Mondo S."/>
            <person name="Nolan M."/>
            <person name="Ohm R."/>
            <person name="Pangilinan J."/>
            <person name="Park H.-J."/>
            <person name="Ramirez L."/>
            <person name="Alfaro M."/>
            <person name="Sun H."/>
            <person name="Tritt A."/>
            <person name="Yoshinaga Y."/>
            <person name="Zwiers L.-H."/>
            <person name="Turgeon B."/>
            <person name="Goodwin S."/>
            <person name="Spatafora J."/>
            <person name="Crous P."/>
            <person name="Grigoriev I."/>
        </authorList>
    </citation>
    <scope>NUCLEOTIDE SEQUENCE</scope>
    <source>
        <strain evidence="1">CBS 110217</strain>
    </source>
</reference>
<proteinExistence type="predicted"/>
<dbReference type="AlphaFoldDB" id="A0A9P4GX74"/>
<dbReference type="OrthoDB" id="5243754at2759"/>
<dbReference type="EMBL" id="ML978376">
    <property type="protein sequence ID" value="KAF2023150.1"/>
    <property type="molecule type" value="Genomic_DNA"/>
</dbReference>
<evidence type="ECO:0000313" key="2">
    <source>
        <dbReference type="Proteomes" id="UP000799777"/>
    </source>
</evidence>